<protein>
    <submittedName>
        <fullName evidence="1">Uncharacterized protein</fullName>
    </submittedName>
</protein>
<evidence type="ECO:0000313" key="1">
    <source>
        <dbReference type="EMBL" id="MBX56500.1"/>
    </source>
</evidence>
<reference evidence="1" key="1">
    <citation type="submission" date="2018-02" db="EMBL/GenBank/DDBJ databases">
        <title>Rhizophora mucronata_Transcriptome.</title>
        <authorList>
            <person name="Meera S.P."/>
            <person name="Sreeshan A."/>
            <person name="Augustine A."/>
        </authorList>
    </citation>
    <scope>NUCLEOTIDE SEQUENCE</scope>
    <source>
        <tissue evidence="1">Leaf</tissue>
    </source>
</reference>
<organism evidence="1">
    <name type="scientific">Rhizophora mucronata</name>
    <name type="common">Asiatic mangrove</name>
    <dbReference type="NCBI Taxonomy" id="61149"/>
    <lineage>
        <taxon>Eukaryota</taxon>
        <taxon>Viridiplantae</taxon>
        <taxon>Streptophyta</taxon>
        <taxon>Embryophyta</taxon>
        <taxon>Tracheophyta</taxon>
        <taxon>Spermatophyta</taxon>
        <taxon>Magnoliopsida</taxon>
        <taxon>eudicotyledons</taxon>
        <taxon>Gunneridae</taxon>
        <taxon>Pentapetalae</taxon>
        <taxon>rosids</taxon>
        <taxon>fabids</taxon>
        <taxon>Malpighiales</taxon>
        <taxon>Rhizophoraceae</taxon>
        <taxon>Rhizophora</taxon>
    </lineage>
</organism>
<sequence>MDICQASNKTIQRI</sequence>
<dbReference type="EMBL" id="GGEC01076016">
    <property type="protein sequence ID" value="MBX56500.1"/>
    <property type="molecule type" value="Transcribed_RNA"/>
</dbReference>
<proteinExistence type="predicted"/>
<name>A0A2P2PP15_RHIMU</name>
<accession>A0A2P2PP15</accession>